<protein>
    <submittedName>
        <fullName evidence="4">Adenylyl cyclase</fullName>
    </submittedName>
</protein>
<dbReference type="SUPFAM" id="SSF55073">
    <property type="entry name" value="Nucleotide cyclase"/>
    <property type="match status" value="1"/>
</dbReference>
<dbReference type="InterPro" id="IPR029787">
    <property type="entry name" value="Nucleotide_cyclase"/>
</dbReference>
<accession>A0A1E3RBU1</accession>
<name>A0A1E3RBU1_9MYCO</name>
<proteinExistence type="predicted"/>
<evidence type="ECO:0000313" key="5">
    <source>
        <dbReference type="Proteomes" id="UP000094243"/>
    </source>
</evidence>
<reference evidence="5" key="1">
    <citation type="submission" date="2016-09" db="EMBL/GenBank/DDBJ databases">
        <authorList>
            <person name="Greninger A.L."/>
            <person name="Jerome K.R."/>
            <person name="Mcnair B."/>
            <person name="Wallis C."/>
            <person name="Fang F."/>
        </authorList>
    </citation>
    <scope>NUCLEOTIDE SEQUENCE [LARGE SCALE GENOMIC DNA]</scope>
    <source>
        <strain evidence="5">M7</strain>
    </source>
</reference>
<dbReference type="Gene3D" id="3.40.50.300">
    <property type="entry name" value="P-loop containing nucleotide triphosphate hydrolases"/>
    <property type="match status" value="1"/>
</dbReference>
<dbReference type="InterPro" id="IPR027417">
    <property type="entry name" value="P-loop_NTPase"/>
</dbReference>
<dbReference type="GO" id="GO:0005524">
    <property type="term" value="F:ATP binding"/>
    <property type="evidence" value="ECO:0007669"/>
    <property type="project" value="UniProtKB-KW"/>
</dbReference>
<dbReference type="Pfam" id="PF13191">
    <property type="entry name" value="AAA_16"/>
    <property type="match status" value="1"/>
</dbReference>
<dbReference type="PANTHER" id="PTHR16305:SF28">
    <property type="entry name" value="GUANYLATE CYCLASE DOMAIN-CONTAINING PROTEIN"/>
    <property type="match status" value="1"/>
</dbReference>
<sequence length="1064" mass="114707">MVGPVAEATDRCGTCGNELRINARFCDECGARISPTASPGERKQITVLVIDVVGSMKLASVLDPERLQELMNELFNRAAAIIQRYQGTVDKFTGDGLMALFGAPLALEDHALRACIAALEIQQDTNCLADEVRRSDGIDLQLRVGLNSGEVIAGEIGAGPGRYTAVGHPVGMAQRMEAAAPAGGVLCSQATAALVESVATLGPVEEVVVKGEASPTPARRLLAVESGKKVVGRNEGAMLGRDAELDWLRKFLRASTGGLVAVVGDPGVGKSRLVDEFAAIAARERVDVVTARCEAHTKTLAFHALSRMLRAMFAVEGLSDADARDVTAAQYDGLLPPQSPDAQMLFEAMGIAESDAEPLPATIDGRRRRLVEVMAQAALTRSTRTVFILEDAHWIDAPSDEVLSQFAATLNVTTSTFVVTHRPEFHGGLHQSARHAITLAPLTGSTTASLVEQLLGDDPSLKSLADRVAVAALGNPFFAEEIVRDLAGSGVLTGSRGDYRLAHDVSEISVPATVQAVLAARIDRLPAEAKSILNAAAVIGTGFDLEALSTLLPDTQPSRLADLVSAELIDQTEFVPSQRYCFRHPLVRTVAYESQLAATRAQAHRRLAAAARGHDPATADENAELIATHYEAAGDLVDAYHWHMRAAEWLALRDLQAARTRWESARRIADQLPDDHDDIAAMRIAPRTMLISKAVFVGHDADADEQFQEFRAMASQAGDMTSLAVAIAGRVISLTNNDIRVPEAAELAEELNGIVHQLDCDTETAGVILFAIAYARMANCDFDAALETIDQITSVLEHVATMELSLSSALRGVIEYLTGDHENGRRHMLESYEKAKNLPPASQAIVWAYWGVLAAVGMLRPTDIIGDMRENVTRAESFGDRFCIVAAQWSTGVALLRTDASDRAEAIGQLQSAHEKMCKYSLFAAALPAVAADLAVDAASKGRRDEAIIELRDCFRVHTTRGIRLLASRAGEALVELLVERSGSDDLAEAQRIIVNPLARHPDIPAMDLWWLRSRALLAEAEGDHAGYSEIANQYLALCERLNACGRIDEARQMATRRWPEHQE</sequence>
<dbReference type="SUPFAM" id="SSF52540">
    <property type="entry name" value="P-loop containing nucleoside triphosphate hydrolases"/>
    <property type="match status" value="1"/>
</dbReference>
<dbReference type="GO" id="GO:0005737">
    <property type="term" value="C:cytoplasm"/>
    <property type="evidence" value="ECO:0007669"/>
    <property type="project" value="TreeGrafter"/>
</dbReference>
<dbReference type="PROSITE" id="PS50125">
    <property type="entry name" value="GUANYLATE_CYCLASE_2"/>
    <property type="match status" value="1"/>
</dbReference>
<evidence type="ECO:0000313" key="4">
    <source>
        <dbReference type="EMBL" id="ODQ87365.1"/>
    </source>
</evidence>
<dbReference type="GO" id="GO:0009190">
    <property type="term" value="P:cyclic nucleotide biosynthetic process"/>
    <property type="evidence" value="ECO:0007669"/>
    <property type="project" value="InterPro"/>
</dbReference>
<dbReference type="InterPro" id="IPR001054">
    <property type="entry name" value="A/G_cyclase"/>
</dbReference>
<evidence type="ECO:0000256" key="2">
    <source>
        <dbReference type="ARBA" id="ARBA00022840"/>
    </source>
</evidence>
<feature type="domain" description="Guanylate cyclase" evidence="3">
    <location>
        <begin position="46"/>
        <end position="177"/>
    </location>
</feature>
<dbReference type="GO" id="GO:0004016">
    <property type="term" value="F:adenylate cyclase activity"/>
    <property type="evidence" value="ECO:0007669"/>
    <property type="project" value="UniProtKB-ARBA"/>
</dbReference>
<keyword evidence="1" id="KW-0547">Nucleotide-binding</keyword>
<comment type="caution">
    <text evidence="4">The sequence shown here is derived from an EMBL/GenBank/DDBJ whole genome shotgun (WGS) entry which is preliminary data.</text>
</comment>
<dbReference type="Pfam" id="PF00211">
    <property type="entry name" value="Guanylate_cyc"/>
    <property type="match status" value="1"/>
</dbReference>
<dbReference type="OrthoDB" id="5476461at2"/>
<dbReference type="Proteomes" id="UP000094243">
    <property type="component" value="Unassembled WGS sequence"/>
</dbReference>
<keyword evidence="2" id="KW-0067">ATP-binding</keyword>
<dbReference type="AlphaFoldDB" id="A0A1E3RBU1"/>
<organism evidence="4 5">
    <name type="scientific">Mycolicibacterium holsaticum</name>
    <dbReference type="NCBI Taxonomy" id="152142"/>
    <lineage>
        <taxon>Bacteria</taxon>
        <taxon>Bacillati</taxon>
        <taxon>Actinomycetota</taxon>
        <taxon>Actinomycetes</taxon>
        <taxon>Mycobacteriales</taxon>
        <taxon>Mycobacteriaceae</taxon>
        <taxon>Mycolicibacterium</taxon>
    </lineage>
</organism>
<dbReference type="EMBL" id="MIGZ01000125">
    <property type="protein sequence ID" value="ODQ87365.1"/>
    <property type="molecule type" value="Genomic_DNA"/>
</dbReference>
<keyword evidence="5" id="KW-1185">Reference proteome</keyword>
<dbReference type="RefSeq" id="WP_069406699.1">
    <property type="nucleotide sequence ID" value="NZ_MIGZ01000125.1"/>
</dbReference>
<gene>
    <name evidence="4" type="ORF">BHQ17_19090</name>
</gene>
<dbReference type="PANTHER" id="PTHR16305">
    <property type="entry name" value="TESTICULAR SOLUBLE ADENYLYL CYCLASE"/>
    <property type="match status" value="1"/>
</dbReference>
<dbReference type="Gene3D" id="3.30.70.1230">
    <property type="entry name" value="Nucleotide cyclase"/>
    <property type="match status" value="1"/>
</dbReference>
<evidence type="ECO:0000259" key="3">
    <source>
        <dbReference type="PROSITE" id="PS50125"/>
    </source>
</evidence>
<dbReference type="CDD" id="cd07302">
    <property type="entry name" value="CHD"/>
    <property type="match status" value="1"/>
</dbReference>
<dbReference type="SMART" id="SM00044">
    <property type="entry name" value="CYCc"/>
    <property type="match status" value="1"/>
</dbReference>
<dbReference type="InterPro" id="IPR041664">
    <property type="entry name" value="AAA_16"/>
</dbReference>
<evidence type="ECO:0000256" key="1">
    <source>
        <dbReference type="ARBA" id="ARBA00022741"/>
    </source>
</evidence>
<dbReference type="GO" id="GO:0035556">
    <property type="term" value="P:intracellular signal transduction"/>
    <property type="evidence" value="ECO:0007669"/>
    <property type="project" value="InterPro"/>
</dbReference>